<evidence type="ECO:0000256" key="3">
    <source>
        <dbReference type="ARBA" id="ARBA00023128"/>
    </source>
</evidence>
<gene>
    <name evidence="5" type="ORF">E4U42_005560</name>
</gene>
<proteinExistence type="predicted"/>
<keyword evidence="3" id="KW-0496">Mitochondrion</keyword>
<evidence type="ECO:0008006" key="7">
    <source>
        <dbReference type="Google" id="ProtNLM"/>
    </source>
</evidence>
<comment type="subcellular location">
    <subcellularLocation>
        <location evidence="1">Mitochondrion</location>
    </subcellularLocation>
</comment>
<organism evidence="5 6">
    <name type="scientific">Claviceps africana</name>
    <dbReference type="NCBI Taxonomy" id="83212"/>
    <lineage>
        <taxon>Eukaryota</taxon>
        <taxon>Fungi</taxon>
        <taxon>Dikarya</taxon>
        <taxon>Ascomycota</taxon>
        <taxon>Pezizomycotina</taxon>
        <taxon>Sordariomycetes</taxon>
        <taxon>Hypocreomycetidae</taxon>
        <taxon>Hypocreales</taxon>
        <taxon>Clavicipitaceae</taxon>
        <taxon>Claviceps</taxon>
    </lineage>
</organism>
<keyword evidence="6" id="KW-1185">Reference proteome</keyword>
<evidence type="ECO:0000256" key="4">
    <source>
        <dbReference type="SAM" id="MobiDB-lite"/>
    </source>
</evidence>
<dbReference type="EMBL" id="SRPY01000053">
    <property type="protein sequence ID" value="KAG5929533.1"/>
    <property type="molecule type" value="Genomic_DNA"/>
</dbReference>
<reference evidence="5" key="1">
    <citation type="journal article" date="2020" name="bioRxiv">
        <title>Whole genome comparisons of ergot fungi reveals the divergence and evolution of species within the genus Claviceps are the result of varying mechanisms driving genome evolution and host range expansion.</title>
        <authorList>
            <person name="Wyka S.A."/>
            <person name="Mondo S.J."/>
            <person name="Liu M."/>
            <person name="Dettman J."/>
            <person name="Nalam V."/>
            <person name="Broders K.D."/>
        </authorList>
    </citation>
    <scope>NUCLEOTIDE SEQUENCE</scope>
    <source>
        <strain evidence="5">CCC 489</strain>
    </source>
</reference>
<dbReference type="Proteomes" id="UP000811619">
    <property type="component" value="Unassembled WGS sequence"/>
</dbReference>
<name>A0A8K0JC90_9HYPO</name>
<protein>
    <recommendedName>
        <fullName evidence="7">Pentatricopeptide repeat domain-containing protein</fullName>
    </recommendedName>
</protein>
<accession>A0A8K0JC90</accession>
<dbReference type="AlphaFoldDB" id="A0A8K0JC90"/>
<evidence type="ECO:0000313" key="5">
    <source>
        <dbReference type="EMBL" id="KAG5929533.1"/>
    </source>
</evidence>
<evidence type="ECO:0000256" key="2">
    <source>
        <dbReference type="ARBA" id="ARBA00022946"/>
    </source>
</evidence>
<dbReference type="Pfam" id="PF12921">
    <property type="entry name" value="ATP13"/>
    <property type="match status" value="1"/>
</dbReference>
<keyword evidence="2" id="KW-0809">Transit peptide</keyword>
<dbReference type="GO" id="GO:0005739">
    <property type="term" value="C:mitochondrion"/>
    <property type="evidence" value="ECO:0007669"/>
    <property type="project" value="UniProtKB-SubCell"/>
</dbReference>
<feature type="compositionally biased region" description="Low complexity" evidence="4">
    <location>
        <begin position="55"/>
        <end position="68"/>
    </location>
</feature>
<feature type="region of interest" description="Disordered" evidence="4">
    <location>
        <begin position="701"/>
        <end position="729"/>
    </location>
</feature>
<dbReference type="InterPro" id="IPR024319">
    <property type="entry name" value="ATPase_expression_mit"/>
</dbReference>
<comment type="caution">
    <text evidence="5">The sequence shown here is derived from an EMBL/GenBank/DDBJ whole genome shotgun (WGS) entry which is preliminary data.</text>
</comment>
<sequence>MVSRLAHGLLRRTFPPPKSTSTSTSKSRSRREPGTPCASKPQGPQRQPRRPRKPPAAAAGNAGNTGNASHQHHVSRLPRARTELDDMLVAVQGQQPDEIYEAFRVWTRILGDENKAAVRRAQELSGPSLSEILRSLDPLQGVQGREKHDKAHGLNLTQGMAQFADLSQWVTTFGVRYRHRRVLRGMSTLLAVRSRSPLGLTTADHEVMLRCAGAAADYQASKTMWSRMAASGLKDSRTAKTWAEFIKARFMTEPAYYQFDRSRVAVMARDLYSNREPLSMATLKRLDRIRLSINLLKREPWNRRTDEIDEDVRRLLRRRAADYRGYIGHWLRNLYYGNDVDEELICASLVAFARSSSLYAIKTLIFKNFYGIHVDQEAEPGNPEISGGSDLPPTSPLYPTPRMLYYIAEAFGSMSHIPLAMKLLDFVSRRYDLAIPAEAWSNLLNWTYVCASKPFRTMRSLHQQDLPSPRTGVSTSTTTADVRAVWEAMTSDPYNVKPTFHDLDIFIKTLLIQRSLSHALAVIRSEILPLYQRAQSEHELALHDEILQNDLDPSSPQATCRRTQAALYKDYIRHRITSWLDKLLKVASANAGYRDHAFTKTTIPDLLLEFADFFPSQIRYRTAQGVVRLRRPEISMAAGPTTMPPHFTWRKTMRQTLPQKNASIYAGRDLPDAQRPEFYPKLPVMKLLEWQRVPRLRLKALGRAPKAPLRPGAPPRVRPRRTDSPPGVASQKWWAKLAGEMML</sequence>
<feature type="region of interest" description="Disordered" evidence="4">
    <location>
        <begin position="1"/>
        <end position="76"/>
    </location>
</feature>
<evidence type="ECO:0000256" key="1">
    <source>
        <dbReference type="ARBA" id="ARBA00004173"/>
    </source>
</evidence>
<evidence type="ECO:0000313" key="6">
    <source>
        <dbReference type="Proteomes" id="UP000811619"/>
    </source>
</evidence>
<dbReference type="OrthoDB" id="185373at2759"/>